<dbReference type="PANTHER" id="PTHR42714">
    <property type="entry name" value="TRNA MODIFICATION GTPASE GTPBP3"/>
    <property type="match status" value="1"/>
</dbReference>
<evidence type="ECO:0000259" key="5">
    <source>
        <dbReference type="Pfam" id="PF18133"/>
    </source>
</evidence>
<name>A0A1H3B8E2_9FIRM</name>
<dbReference type="InterPro" id="IPR023873">
    <property type="entry name" value="FeFe-hyd_GTPase_HydF"/>
</dbReference>
<feature type="domain" description="Hydrogen maturase F dimerization" evidence="4">
    <location>
        <begin position="175"/>
        <end position="272"/>
    </location>
</feature>
<dbReference type="Pfam" id="PF18133">
    <property type="entry name" value="HydF_tetramer"/>
    <property type="match status" value="1"/>
</dbReference>
<evidence type="ECO:0000259" key="4">
    <source>
        <dbReference type="Pfam" id="PF18128"/>
    </source>
</evidence>
<dbReference type="GO" id="GO:0030488">
    <property type="term" value="P:tRNA methylation"/>
    <property type="evidence" value="ECO:0007669"/>
    <property type="project" value="TreeGrafter"/>
</dbReference>
<evidence type="ECO:0000256" key="2">
    <source>
        <dbReference type="ARBA" id="ARBA00023134"/>
    </source>
</evidence>
<dbReference type="InterPro" id="IPR040644">
    <property type="entry name" value="HydF_tetramer"/>
</dbReference>
<keyword evidence="2" id="KW-0342">GTP-binding</keyword>
<dbReference type="Pfam" id="PF01926">
    <property type="entry name" value="MMR_HSR1"/>
    <property type="match status" value="1"/>
</dbReference>
<dbReference type="InterPro" id="IPR027417">
    <property type="entry name" value="P-loop_NTPase"/>
</dbReference>
<dbReference type="SUPFAM" id="SSF52540">
    <property type="entry name" value="P-loop containing nucleoside triphosphate hydrolases"/>
    <property type="match status" value="1"/>
</dbReference>
<keyword evidence="7" id="KW-1185">Reference proteome</keyword>
<proteinExistence type="predicted"/>
<evidence type="ECO:0000313" key="6">
    <source>
        <dbReference type="EMBL" id="SDX37921.1"/>
    </source>
</evidence>
<feature type="domain" description="G" evidence="3">
    <location>
        <begin position="12"/>
        <end position="126"/>
    </location>
</feature>
<dbReference type="NCBIfam" id="TIGR00231">
    <property type="entry name" value="small_GTP"/>
    <property type="match status" value="1"/>
</dbReference>
<dbReference type="Gene3D" id="3.40.50.300">
    <property type="entry name" value="P-loop containing nucleotide triphosphate hydrolases"/>
    <property type="match status" value="1"/>
</dbReference>
<reference evidence="6 7" key="1">
    <citation type="submission" date="2016-10" db="EMBL/GenBank/DDBJ databases">
        <authorList>
            <person name="de Groot N.N."/>
        </authorList>
    </citation>
    <scope>NUCLEOTIDE SEQUENCE [LARGE SCALE GENOMIC DNA]</scope>
    <source>
        <strain evidence="6 7">DSM 23310</strain>
    </source>
</reference>
<keyword evidence="1" id="KW-0547">Nucleotide-binding</keyword>
<evidence type="ECO:0000313" key="7">
    <source>
        <dbReference type="Proteomes" id="UP000198828"/>
    </source>
</evidence>
<dbReference type="OrthoDB" id="9811338at2"/>
<organism evidence="6 7">
    <name type="scientific">Tepidimicrobium xylanilyticum</name>
    <dbReference type="NCBI Taxonomy" id="1123352"/>
    <lineage>
        <taxon>Bacteria</taxon>
        <taxon>Bacillati</taxon>
        <taxon>Bacillota</taxon>
        <taxon>Tissierellia</taxon>
        <taxon>Tissierellales</taxon>
        <taxon>Tepidimicrobiaceae</taxon>
        <taxon>Tepidimicrobium</taxon>
    </lineage>
</organism>
<evidence type="ECO:0000259" key="3">
    <source>
        <dbReference type="Pfam" id="PF01926"/>
    </source>
</evidence>
<sequence length="396" mass="44611">MKSTPKGNRIHIGLYGKRNVGKSSIMNAIIGQEISLVSDIKGTTTDPVLKAMELIPIGPVVFIDTGGIDDEGELGKLRVEKTIKTLGKVDLALYVMEVDNVDDEFYEEIVDEFNKRNIPHITVMNKIDKVSDGVLKKIKERWNNAVFISTKDSITISNLKDEIIKKLGMVKEETLIGDIIPYGGKVIMVIPIDEEAPKGRLILPQVQLIRDCLDHGIKSYVVRDKELKSALDDLKDADLVITDSQAFKEVDKIVPRNIKLTSFSIIMARQKGDLNFFLDGIKAIEKLKEMRTPKILIMESCSHNTSHEDIGKVKIPKMLTQYLDKEIIFQFRMGEDFPVDLESYDLVVHCGSCMLNKRTMENRIKACREEGVPITNYGILLAYLTGILDRAVEVFI</sequence>
<dbReference type="EMBL" id="FNNG01000010">
    <property type="protein sequence ID" value="SDX37921.1"/>
    <property type="molecule type" value="Genomic_DNA"/>
</dbReference>
<protein>
    <submittedName>
        <fullName evidence="6">Iron-only hydrogenase maturation protein HydF</fullName>
    </submittedName>
</protein>
<dbReference type="Gene3D" id="3.40.50.11420">
    <property type="match status" value="1"/>
</dbReference>
<dbReference type="NCBIfam" id="TIGR03918">
    <property type="entry name" value="GTP_HydF"/>
    <property type="match status" value="1"/>
</dbReference>
<dbReference type="InterPro" id="IPR006073">
    <property type="entry name" value="GTP-bd"/>
</dbReference>
<dbReference type="PANTHER" id="PTHR42714:SF6">
    <property type="entry name" value="TRANSLATION INITIATION FACTOR IF-2"/>
    <property type="match status" value="1"/>
</dbReference>
<gene>
    <name evidence="6" type="ORF">SAMN05660923_02196</name>
</gene>
<dbReference type="GO" id="GO:0005737">
    <property type="term" value="C:cytoplasm"/>
    <property type="evidence" value="ECO:0007669"/>
    <property type="project" value="TreeGrafter"/>
</dbReference>
<dbReference type="CDD" id="cd00880">
    <property type="entry name" value="Era_like"/>
    <property type="match status" value="1"/>
</dbReference>
<dbReference type="RefSeq" id="WP_093753640.1">
    <property type="nucleotide sequence ID" value="NZ_BSYN01000005.1"/>
</dbReference>
<evidence type="ECO:0000256" key="1">
    <source>
        <dbReference type="ARBA" id="ARBA00022741"/>
    </source>
</evidence>
<dbReference type="InterPro" id="IPR005225">
    <property type="entry name" value="Small_GTP-bd"/>
</dbReference>
<dbReference type="Gene3D" id="3.40.50.11410">
    <property type="match status" value="1"/>
</dbReference>
<feature type="domain" description="Hydrogen maturase F tetramerization" evidence="5">
    <location>
        <begin position="276"/>
        <end position="394"/>
    </location>
</feature>
<dbReference type="InterPro" id="IPR041606">
    <property type="entry name" value="HydF_dimer"/>
</dbReference>
<dbReference type="GO" id="GO:0005525">
    <property type="term" value="F:GTP binding"/>
    <property type="evidence" value="ECO:0007669"/>
    <property type="project" value="UniProtKB-KW"/>
</dbReference>
<dbReference type="Pfam" id="PF18128">
    <property type="entry name" value="HydF_dimer"/>
    <property type="match status" value="1"/>
</dbReference>
<dbReference type="Proteomes" id="UP000198828">
    <property type="component" value="Unassembled WGS sequence"/>
</dbReference>
<dbReference type="GO" id="GO:0002098">
    <property type="term" value="P:tRNA wobble uridine modification"/>
    <property type="evidence" value="ECO:0007669"/>
    <property type="project" value="TreeGrafter"/>
</dbReference>
<dbReference type="AlphaFoldDB" id="A0A1H3B8E2"/>
<accession>A0A1H3B8E2</accession>